<dbReference type="InterPro" id="IPR026634">
    <property type="entry name" value="TPST-like"/>
</dbReference>
<protein>
    <recommendedName>
        <fullName evidence="4">Sulfotransferase family protein</fullName>
    </recommendedName>
</protein>
<evidence type="ECO:0000313" key="2">
    <source>
        <dbReference type="EMBL" id="MDR6839890.1"/>
    </source>
</evidence>
<dbReference type="Pfam" id="PF13469">
    <property type="entry name" value="Sulfotransfer_3"/>
    <property type="match status" value="1"/>
</dbReference>
<dbReference type="Gene3D" id="3.40.50.300">
    <property type="entry name" value="P-loop containing nucleotide triphosphate hydrolases"/>
    <property type="match status" value="1"/>
</dbReference>
<evidence type="ECO:0000313" key="3">
    <source>
        <dbReference type="Proteomes" id="UP001254759"/>
    </source>
</evidence>
<dbReference type="InterPro" id="IPR019734">
    <property type="entry name" value="TPR_rpt"/>
</dbReference>
<proteinExistence type="predicted"/>
<dbReference type="SMART" id="SM00028">
    <property type="entry name" value="TPR"/>
    <property type="match status" value="2"/>
</dbReference>
<dbReference type="SUPFAM" id="SSF48452">
    <property type="entry name" value="TPR-like"/>
    <property type="match status" value="1"/>
</dbReference>
<dbReference type="InterPro" id="IPR027417">
    <property type="entry name" value="P-loop_NTPase"/>
</dbReference>
<dbReference type="EMBL" id="JAVDTT010000001">
    <property type="protein sequence ID" value="MDR6839890.1"/>
    <property type="molecule type" value="Genomic_DNA"/>
</dbReference>
<comment type="caution">
    <text evidence="2">The sequence shown here is derived from an EMBL/GenBank/DDBJ whole genome shotgun (WGS) entry which is preliminary data.</text>
</comment>
<dbReference type="Gene3D" id="1.25.40.10">
    <property type="entry name" value="Tetratricopeptide repeat domain"/>
    <property type="match status" value="1"/>
</dbReference>
<dbReference type="PANTHER" id="PTHR12788">
    <property type="entry name" value="PROTEIN-TYROSINE SULFOTRANSFERASE 2"/>
    <property type="match status" value="1"/>
</dbReference>
<organism evidence="2 3">
    <name type="scientific">Pseudoxanthomonas sacheonensis</name>
    <dbReference type="NCBI Taxonomy" id="443615"/>
    <lineage>
        <taxon>Bacteria</taxon>
        <taxon>Pseudomonadati</taxon>
        <taxon>Pseudomonadota</taxon>
        <taxon>Gammaproteobacteria</taxon>
        <taxon>Lysobacterales</taxon>
        <taxon>Lysobacteraceae</taxon>
        <taxon>Pseudoxanthomonas</taxon>
    </lineage>
</organism>
<reference evidence="2 3" key="1">
    <citation type="submission" date="2023-07" db="EMBL/GenBank/DDBJ databases">
        <title>Sorghum-associated microbial communities from plants grown in Nebraska, USA.</title>
        <authorList>
            <person name="Schachtman D."/>
        </authorList>
    </citation>
    <scope>NUCLEOTIDE SEQUENCE [LARGE SCALE GENOMIC DNA]</scope>
    <source>
        <strain evidence="2 3">BE107</strain>
    </source>
</reference>
<dbReference type="Proteomes" id="UP001254759">
    <property type="component" value="Unassembled WGS sequence"/>
</dbReference>
<dbReference type="InterPro" id="IPR011990">
    <property type="entry name" value="TPR-like_helical_dom_sf"/>
</dbReference>
<dbReference type="SUPFAM" id="SSF52540">
    <property type="entry name" value="P-loop containing nucleoside triphosphate hydrolases"/>
    <property type="match status" value="1"/>
</dbReference>
<dbReference type="PANTHER" id="PTHR12788:SF10">
    <property type="entry name" value="PROTEIN-TYROSINE SULFOTRANSFERASE"/>
    <property type="match status" value="1"/>
</dbReference>
<evidence type="ECO:0008006" key="4">
    <source>
        <dbReference type="Google" id="ProtNLM"/>
    </source>
</evidence>
<evidence type="ECO:0000256" key="1">
    <source>
        <dbReference type="ARBA" id="ARBA00022679"/>
    </source>
</evidence>
<accession>A0ABU1RM99</accession>
<name>A0ABU1RM99_9GAMM</name>
<gene>
    <name evidence="2" type="ORF">J2W94_000154</name>
</gene>
<sequence>MVPITDVDIDRNGVPPALRAVYEQARGHAAQGNWHRAAEAVALLRSDVTDSVPIATLVSTILLQRGQYRDAHAALLEAARPPIDSPELLLQVVRGLKRFEEPELLKKLVEGSDWRKTRSLPHLAELAQHLGMSGLYELAEDCLSQALEIAPDYADAHYLRGLFEMFSGHKKESTTSIRRALEANPGMANAHWLLSMQESEQSARSHVDEIRRVLPAAAPGSEARAYFDYSLHHSLHAMGRYEEAWQALERGHATMRRLAGYRPGEQHALVESLERMALPSYEPSPMPESGGGTGLIFIVGMFRSGTTLIERVLAGHPDVTDGGETYQLSACLRQAADHDTFDAVDGSVVSRAATIDFDAVRQRMHAYAHWRAQGRRWLTEKLPSNFLNVGFILHAFPEARIVHMRRDPVETCFSNLRTIFRGAAPYACDQRALADYFLLYRRLMAHWNTVAPGRILEIDYAEFVGNPTIQARRLLEYCDLEFLPSVLDLDRQGGASATASAAHVRNGILKDRHTQWVPYERHLRPMLEILSSLPANGANPY</sequence>
<dbReference type="RefSeq" id="WP_310089699.1">
    <property type="nucleotide sequence ID" value="NZ_JAVDTT010000001.1"/>
</dbReference>
<keyword evidence="1" id="KW-0808">Transferase</keyword>
<keyword evidence="3" id="KW-1185">Reference proteome</keyword>